<organism evidence="4 5">
    <name type="scientific">Candidatus Kurthia intestinigallinarum</name>
    <dbReference type="NCBI Taxonomy" id="1562256"/>
    <lineage>
        <taxon>Bacteria</taxon>
        <taxon>Bacillati</taxon>
        <taxon>Bacillota</taxon>
        <taxon>Bacilli</taxon>
        <taxon>Bacillales</taxon>
        <taxon>Caryophanaceae</taxon>
        <taxon>Kurthia</taxon>
    </lineage>
</organism>
<dbReference type="AlphaFoldDB" id="A0A433RSE0"/>
<dbReference type="Gene3D" id="3.30.2320.10">
    <property type="entry name" value="hypothetical protein PF0899 domain"/>
    <property type="match status" value="1"/>
</dbReference>
<proteinExistence type="predicted"/>
<evidence type="ECO:0000313" key="5">
    <source>
        <dbReference type="Proteomes" id="UP000288623"/>
    </source>
</evidence>
<comment type="caution">
    <text evidence="4">The sequence shown here is derived from an EMBL/GenBank/DDBJ whole genome shotgun (WGS) entry which is preliminary data.</text>
</comment>
<accession>A0A433RSE0</accession>
<sequence length="391" mass="43175">MNKRLKEILQRKTEIRSALESNDNVDLDAFEKELRELDEEYETIEKREKLMQQAEQINNGELESRTISTFNMTGQQEKRSPEEAELAYRNAFMDFVLRDAPIPTELRETTSTGDIGSVIPQTVLNRIVEKLDASGMILPLITNTAFKGGLTIPTSTVKPVATWVAEGSGSTKQKKTTGSITFNYHKLRCSVAVTLEVETMALAVFEQVLVNNIVEAMTIALEQAIISGDGIGKPKGILAETPNEGQALDVAKMEYQTLVDAEAALPLEYETNAVYVMTKKTFMKMASIKDENGQPIGRVNYGIAGAIERSLLGRSVVLCNYLDSFDSAETGSPFAFLYNFKDYILNTNYQMGVKKYEDNETDDLVTKAIMIADGKSVDNGSLVVLSKAAAI</sequence>
<gene>
    <name evidence="4" type="ORF">QI30_08925</name>
</gene>
<feature type="domain" description="Phage capsid-like C-terminal" evidence="3">
    <location>
        <begin position="117"/>
        <end position="385"/>
    </location>
</feature>
<feature type="coiled-coil region" evidence="2">
    <location>
        <begin position="2"/>
        <end position="57"/>
    </location>
</feature>
<name>A0A433RSE0_9BACL</name>
<keyword evidence="2" id="KW-0175">Coiled coil</keyword>
<dbReference type="NCBIfam" id="TIGR01554">
    <property type="entry name" value="major_cap_HK97"/>
    <property type="match status" value="1"/>
</dbReference>
<dbReference type="RefSeq" id="WP_126990576.1">
    <property type="nucleotide sequence ID" value="NZ_JTFC01000031.1"/>
</dbReference>
<evidence type="ECO:0000313" key="4">
    <source>
        <dbReference type="EMBL" id="RUS55077.1"/>
    </source>
</evidence>
<evidence type="ECO:0000256" key="2">
    <source>
        <dbReference type="SAM" id="Coils"/>
    </source>
</evidence>
<dbReference type="InterPro" id="IPR054612">
    <property type="entry name" value="Phage_capsid-like_C"/>
</dbReference>
<dbReference type="InterPro" id="IPR024455">
    <property type="entry name" value="Phage_capsid"/>
</dbReference>
<keyword evidence="5" id="KW-1185">Reference proteome</keyword>
<dbReference type="EMBL" id="JTFC01000031">
    <property type="protein sequence ID" value="RUS55077.1"/>
    <property type="molecule type" value="Genomic_DNA"/>
</dbReference>
<dbReference type="Proteomes" id="UP000288623">
    <property type="component" value="Unassembled WGS sequence"/>
</dbReference>
<dbReference type="Gene3D" id="3.30.2400.10">
    <property type="entry name" value="Major capsid protein gp5"/>
    <property type="match status" value="1"/>
</dbReference>
<comment type="subcellular location">
    <subcellularLocation>
        <location evidence="1">Virion</location>
    </subcellularLocation>
</comment>
<evidence type="ECO:0000259" key="3">
    <source>
        <dbReference type="Pfam" id="PF05065"/>
    </source>
</evidence>
<dbReference type="Pfam" id="PF05065">
    <property type="entry name" value="Phage_capsid"/>
    <property type="match status" value="1"/>
</dbReference>
<protein>
    <submittedName>
        <fullName evidence="4">Capsid protein</fullName>
    </submittedName>
</protein>
<dbReference type="SUPFAM" id="SSF56563">
    <property type="entry name" value="Major capsid protein gp5"/>
    <property type="match status" value="1"/>
</dbReference>
<dbReference type="OrthoDB" id="9786516at2"/>
<evidence type="ECO:0000256" key="1">
    <source>
        <dbReference type="ARBA" id="ARBA00004328"/>
    </source>
</evidence>
<reference evidence="4 5" key="1">
    <citation type="submission" date="2014-11" db="EMBL/GenBank/DDBJ databases">
        <title>Genome sequence and analysis of novel Kurthia sp.</title>
        <authorList>
            <person name="Lawson J.N."/>
            <person name="Gonzalez J.E."/>
            <person name="Rinauldi L."/>
            <person name="Xuan Z."/>
            <person name="Firman A."/>
            <person name="Shaddox L."/>
            <person name="Trudeau A."/>
            <person name="Shah S."/>
            <person name="Reiman D."/>
        </authorList>
    </citation>
    <scope>NUCLEOTIDE SEQUENCE [LARGE SCALE GENOMIC DNA]</scope>
    <source>
        <strain evidence="4 5">3B1D</strain>
    </source>
</reference>